<sequence length="89" mass="10232">MTTQPAARANKRVKVEIWIDDPIYQQFLERGKFNHIGFRNVTPEQGITDALQLHFTKHINDFLKHYLTAKDGSLLTPPPLKMEVSNATK</sequence>
<dbReference type="AlphaFoldDB" id="A4BJY6"/>
<dbReference type="Proteomes" id="UP000005953">
    <property type="component" value="Unassembled WGS sequence"/>
</dbReference>
<name>A4BJY6_9GAMM</name>
<dbReference type="STRING" id="314283.MED297_00160"/>
<reference evidence="1 2" key="1">
    <citation type="submission" date="2006-02" db="EMBL/GenBank/DDBJ databases">
        <authorList>
            <person name="Pinhassi J."/>
            <person name="Pedros-Alio C."/>
            <person name="Ferriera S."/>
            <person name="Johnson J."/>
            <person name="Kravitz S."/>
            <person name="Halpern A."/>
            <person name="Remington K."/>
            <person name="Beeson K."/>
            <person name="Tran B."/>
            <person name="Rogers Y.-H."/>
            <person name="Friedman R."/>
            <person name="Venter J.C."/>
        </authorList>
    </citation>
    <scope>NUCLEOTIDE SEQUENCE [LARGE SCALE GENOMIC DNA]</scope>
    <source>
        <strain evidence="1 2">MED297</strain>
    </source>
</reference>
<dbReference type="RefSeq" id="WP_008041235.1">
    <property type="nucleotide sequence ID" value="NZ_AAOE01000038.1"/>
</dbReference>
<gene>
    <name evidence="1" type="ORF">MED297_00160</name>
</gene>
<accession>A4BJY6</accession>
<comment type="caution">
    <text evidence="1">The sequence shown here is derived from an EMBL/GenBank/DDBJ whole genome shotgun (WGS) entry which is preliminary data.</text>
</comment>
<keyword evidence="2" id="KW-1185">Reference proteome</keyword>
<protein>
    <submittedName>
        <fullName evidence="1">Uncharacterized protein</fullName>
    </submittedName>
</protein>
<evidence type="ECO:0000313" key="2">
    <source>
        <dbReference type="Proteomes" id="UP000005953"/>
    </source>
</evidence>
<proteinExistence type="predicted"/>
<organism evidence="1 2">
    <name type="scientific">Reinekea blandensis MED297</name>
    <dbReference type="NCBI Taxonomy" id="314283"/>
    <lineage>
        <taxon>Bacteria</taxon>
        <taxon>Pseudomonadati</taxon>
        <taxon>Pseudomonadota</taxon>
        <taxon>Gammaproteobacteria</taxon>
        <taxon>Oceanospirillales</taxon>
        <taxon>Saccharospirillaceae</taxon>
        <taxon>Reinekea</taxon>
    </lineage>
</organism>
<evidence type="ECO:0000313" key="1">
    <source>
        <dbReference type="EMBL" id="EAR07587.1"/>
    </source>
</evidence>
<dbReference type="EMBL" id="AAOE01000038">
    <property type="protein sequence ID" value="EAR07587.1"/>
    <property type="molecule type" value="Genomic_DNA"/>
</dbReference>
<dbReference type="HOGENOM" id="CLU_2452461_0_0_6"/>